<evidence type="ECO:0000313" key="2">
    <source>
        <dbReference type="Proteomes" id="UP000828390"/>
    </source>
</evidence>
<accession>A0A9D4DEM2</accession>
<proteinExistence type="predicted"/>
<dbReference type="Proteomes" id="UP000828390">
    <property type="component" value="Unassembled WGS sequence"/>
</dbReference>
<reference evidence="1" key="1">
    <citation type="journal article" date="2019" name="bioRxiv">
        <title>The Genome of the Zebra Mussel, Dreissena polymorpha: A Resource for Invasive Species Research.</title>
        <authorList>
            <person name="McCartney M.A."/>
            <person name="Auch B."/>
            <person name="Kono T."/>
            <person name="Mallez S."/>
            <person name="Zhang Y."/>
            <person name="Obille A."/>
            <person name="Becker A."/>
            <person name="Abrahante J.E."/>
            <person name="Garbe J."/>
            <person name="Badalamenti J.P."/>
            <person name="Herman A."/>
            <person name="Mangelson H."/>
            <person name="Liachko I."/>
            <person name="Sullivan S."/>
            <person name="Sone E.D."/>
            <person name="Koren S."/>
            <person name="Silverstein K.A.T."/>
            <person name="Beckman K.B."/>
            <person name="Gohl D.M."/>
        </authorList>
    </citation>
    <scope>NUCLEOTIDE SEQUENCE</scope>
    <source>
        <strain evidence="1">Duluth1</strain>
        <tissue evidence="1">Whole animal</tissue>
    </source>
</reference>
<keyword evidence="2" id="KW-1185">Reference proteome</keyword>
<dbReference type="AlphaFoldDB" id="A0A9D4DEM2"/>
<dbReference type="EMBL" id="JAIWYP010000010">
    <property type="protein sequence ID" value="KAH3747496.1"/>
    <property type="molecule type" value="Genomic_DNA"/>
</dbReference>
<organism evidence="1 2">
    <name type="scientific">Dreissena polymorpha</name>
    <name type="common">Zebra mussel</name>
    <name type="synonym">Mytilus polymorpha</name>
    <dbReference type="NCBI Taxonomy" id="45954"/>
    <lineage>
        <taxon>Eukaryota</taxon>
        <taxon>Metazoa</taxon>
        <taxon>Spiralia</taxon>
        <taxon>Lophotrochozoa</taxon>
        <taxon>Mollusca</taxon>
        <taxon>Bivalvia</taxon>
        <taxon>Autobranchia</taxon>
        <taxon>Heteroconchia</taxon>
        <taxon>Euheterodonta</taxon>
        <taxon>Imparidentia</taxon>
        <taxon>Neoheterodontei</taxon>
        <taxon>Myida</taxon>
        <taxon>Dreissenoidea</taxon>
        <taxon>Dreissenidae</taxon>
        <taxon>Dreissena</taxon>
    </lineage>
</organism>
<comment type="caution">
    <text evidence="1">The sequence shown here is derived from an EMBL/GenBank/DDBJ whole genome shotgun (WGS) entry which is preliminary data.</text>
</comment>
<reference evidence="1" key="2">
    <citation type="submission" date="2020-11" db="EMBL/GenBank/DDBJ databases">
        <authorList>
            <person name="McCartney M.A."/>
            <person name="Auch B."/>
            <person name="Kono T."/>
            <person name="Mallez S."/>
            <person name="Becker A."/>
            <person name="Gohl D.M."/>
            <person name="Silverstein K.A.T."/>
            <person name="Koren S."/>
            <person name="Bechman K.B."/>
            <person name="Herman A."/>
            <person name="Abrahante J.E."/>
            <person name="Garbe J."/>
        </authorList>
    </citation>
    <scope>NUCLEOTIDE SEQUENCE</scope>
    <source>
        <strain evidence="1">Duluth1</strain>
        <tissue evidence="1">Whole animal</tissue>
    </source>
</reference>
<protein>
    <submittedName>
        <fullName evidence="1">Uncharacterized protein</fullName>
    </submittedName>
</protein>
<gene>
    <name evidence="1" type="ORF">DPMN_181923</name>
</gene>
<name>A0A9D4DEM2_DREPO</name>
<evidence type="ECO:0000313" key="1">
    <source>
        <dbReference type="EMBL" id="KAH3747496.1"/>
    </source>
</evidence>
<sequence>MYMKPLSELLQKSISTGTLPSERKLANTNELSNPCLGSHDTGCIKAVLATADILLISLLDKIQPGVFDGGTVD</sequence>